<dbReference type="HOGENOM" id="CLU_1294393_0_0_1"/>
<dbReference type="InterPro" id="IPR050951">
    <property type="entry name" value="Retrovirus_Pol_polyprotein"/>
</dbReference>
<accession>U1HTN3</accession>
<dbReference type="GeneID" id="19244235"/>
<dbReference type="Gene3D" id="1.10.340.70">
    <property type="match status" value="1"/>
</dbReference>
<protein>
    <recommendedName>
        <fullName evidence="1">Integrase zinc-binding domain-containing protein</fullName>
    </recommendedName>
</protein>
<dbReference type="eggNOG" id="KOG0017">
    <property type="taxonomic scope" value="Eukaryota"/>
</dbReference>
<dbReference type="RefSeq" id="XP_007800384.1">
    <property type="nucleotide sequence ID" value="XM_007802193.1"/>
</dbReference>
<sequence length="213" mass="24625">MLSEEVKDDLKISVVQASLEEEDLPLWKRVEKENRVDETFNAIRIEKRVENPKKKIFGYNIQNCEDKEGVLWYREKLAVLAAIVTDVIREIHESKETRHSGRTKTRKAIANSRYYISNGYTLVGRFLRNCHVCRRTKPVHQLPAGLLQPLPIPERPWQDISMDFVTGLPTSEGYNAILVVVDQLSKERYYIPCTAVEEGTTSEETAKMLYKNV</sequence>
<dbReference type="InterPro" id="IPR036397">
    <property type="entry name" value="RNaseH_sf"/>
</dbReference>
<reference evidence="3" key="1">
    <citation type="journal article" date="2014" name="BMC Genomics">
        <title>Genome characteristics reveal the impact of lichenization on lichen-forming fungus Endocarpon pusillum Hedwig (Verrucariales, Ascomycota).</title>
        <authorList>
            <person name="Wang Y.-Y."/>
            <person name="Liu B."/>
            <person name="Zhang X.-Y."/>
            <person name="Zhou Q.-M."/>
            <person name="Zhang T."/>
            <person name="Li H."/>
            <person name="Yu Y.-F."/>
            <person name="Zhang X.-L."/>
            <person name="Hao X.-Y."/>
            <person name="Wang M."/>
            <person name="Wang L."/>
            <person name="Wei J.-C."/>
        </authorList>
    </citation>
    <scope>NUCLEOTIDE SEQUENCE [LARGE SCALE GENOMIC DNA]</scope>
    <source>
        <strain evidence="3">Z07020 / HMAS-L-300199</strain>
    </source>
</reference>
<evidence type="ECO:0000313" key="2">
    <source>
        <dbReference type="EMBL" id="ERF73970.1"/>
    </source>
</evidence>
<organism evidence="2 3">
    <name type="scientific">Endocarpon pusillum (strain Z07020 / HMAS-L-300199)</name>
    <name type="common">Lichen-forming fungus</name>
    <dbReference type="NCBI Taxonomy" id="1263415"/>
    <lineage>
        <taxon>Eukaryota</taxon>
        <taxon>Fungi</taxon>
        <taxon>Dikarya</taxon>
        <taxon>Ascomycota</taxon>
        <taxon>Pezizomycotina</taxon>
        <taxon>Eurotiomycetes</taxon>
        <taxon>Chaetothyriomycetidae</taxon>
        <taxon>Verrucariales</taxon>
        <taxon>Verrucariaceae</taxon>
        <taxon>Endocarpon</taxon>
    </lineage>
</organism>
<keyword evidence="3" id="KW-1185">Reference proteome</keyword>
<dbReference type="InterPro" id="IPR012337">
    <property type="entry name" value="RNaseH-like_sf"/>
</dbReference>
<proteinExistence type="predicted"/>
<dbReference type="GO" id="GO:0003676">
    <property type="term" value="F:nucleic acid binding"/>
    <property type="evidence" value="ECO:0007669"/>
    <property type="project" value="InterPro"/>
</dbReference>
<dbReference type="InterPro" id="IPR041588">
    <property type="entry name" value="Integrase_H2C2"/>
</dbReference>
<dbReference type="Gene3D" id="3.30.420.10">
    <property type="entry name" value="Ribonuclease H-like superfamily/Ribonuclease H"/>
    <property type="match status" value="1"/>
</dbReference>
<dbReference type="AlphaFoldDB" id="U1HTN3"/>
<feature type="domain" description="Integrase zinc-binding" evidence="1">
    <location>
        <begin position="84"/>
        <end position="138"/>
    </location>
</feature>
<dbReference type="PANTHER" id="PTHR37984">
    <property type="entry name" value="PROTEIN CBG26694"/>
    <property type="match status" value="1"/>
</dbReference>
<evidence type="ECO:0000313" key="3">
    <source>
        <dbReference type="Proteomes" id="UP000019373"/>
    </source>
</evidence>
<dbReference type="SUPFAM" id="SSF53098">
    <property type="entry name" value="Ribonuclease H-like"/>
    <property type="match status" value="1"/>
</dbReference>
<name>U1HTN3_ENDPU</name>
<dbReference type="PANTHER" id="PTHR37984:SF5">
    <property type="entry name" value="PROTEIN NYNRIN-LIKE"/>
    <property type="match status" value="1"/>
</dbReference>
<dbReference type="OrthoDB" id="4364638at2759"/>
<evidence type="ECO:0000259" key="1">
    <source>
        <dbReference type="Pfam" id="PF17921"/>
    </source>
</evidence>
<gene>
    <name evidence="2" type="ORF">EPUS_09420</name>
</gene>
<dbReference type="Pfam" id="PF17921">
    <property type="entry name" value="Integrase_H2C2"/>
    <property type="match status" value="1"/>
</dbReference>
<dbReference type="EMBL" id="KE720912">
    <property type="protein sequence ID" value="ERF73970.1"/>
    <property type="molecule type" value="Genomic_DNA"/>
</dbReference>
<dbReference type="Proteomes" id="UP000019373">
    <property type="component" value="Unassembled WGS sequence"/>
</dbReference>
<dbReference type="OMA" id="KERYYIP"/>